<feature type="compositionally biased region" description="Basic residues" evidence="1">
    <location>
        <begin position="787"/>
        <end position="797"/>
    </location>
</feature>
<feature type="compositionally biased region" description="Polar residues" evidence="1">
    <location>
        <begin position="451"/>
        <end position="466"/>
    </location>
</feature>
<feature type="compositionally biased region" description="Low complexity" evidence="1">
    <location>
        <begin position="333"/>
        <end position="345"/>
    </location>
</feature>
<feature type="compositionally biased region" description="Polar residues" evidence="1">
    <location>
        <begin position="207"/>
        <end position="217"/>
    </location>
</feature>
<feature type="compositionally biased region" description="Basic residues" evidence="1">
    <location>
        <begin position="952"/>
        <end position="965"/>
    </location>
</feature>
<feature type="compositionally biased region" description="Low complexity" evidence="1">
    <location>
        <begin position="270"/>
        <end position="280"/>
    </location>
</feature>
<feature type="compositionally biased region" description="Basic and acidic residues" evidence="1">
    <location>
        <begin position="1122"/>
        <end position="1132"/>
    </location>
</feature>
<feature type="compositionally biased region" description="Pro residues" evidence="1">
    <location>
        <begin position="575"/>
        <end position="586"/>
    </location>
</feature>
<feature type="compositionally biased region" description="Low complexity" evidence="1">
    <location>
        <begin position="818"/>
        <end position="839"/>
    </location>
</feature>
<feature type="compositionally biased region" description="Pro residues" evidence="1">
    <location>
        <begin position="967"/>
        <end position="976"/>
    </location>
</feature>
<reference evidence="3" key="1">
    <citation type="journal article" date="2018" name="Nat. Microbiol.">
        <title>Leveraging single-cell genomics to expand the fungal tree of life.</title>
        <authorList>
            <person name="Ahrendt S.R."/>
            <person name="Quandt C.A."/>
            <person name="Ciobanu D."/>
            <person name="Clum A."/>
            <person name="Salamov A."/>
            <person name="Andreopoulos B."/>
            <person name="Cheng J.F."/>
            <person name="Woyke T."/>
            <person name="Pelin A."/>
            <person name="Henrissat B."/>
            <person name="Reynolds N.K."/>
            <person name="Benny G.L."/>
            <person name="Smith M.E."/>
            <person name="James T.Y."/>
            <person name="Grigoriev I.V."/>
        </authorList>
    </citation>
    <scope>NUCLEOTIDE SEQUENCE [LARGE SCALE GENOMIC DNA]</scope>
    <source>
        <strain evidence="3">Benny S71-1</strain>
    </source>
</reference>
<feature type="compositionally biased region" description="Basic and acidic residues" evidence="1">
    <location>
        <begin position="798"/>
        <end position="813"/>
    </location>
</feature>
<feature type="compositionally biased region" description="Basic residues" evidence="1">
    <location>
        <begin position="565"/>
        <end position="574"/>
    </location>
</feature>
<feature type="region of interest" description="Disordered" evidence="1">
    <location>
        <begin position="1"/>
        <end position="54"/>
    </location>
</feature>
<dbReference type="Proteomes" id="UP000278143">
    <property type="component" value="Unassembled WGS sequence"/>
</dbReference>
<name>A0A4P9YXJ6_9FUNG</name>
<feature type="compositionally biased region" description="Low complexity" evidence="1">
    <location>
        <begin position="1154"/>
        <end position="1166"/>
    </location>
</feature>
<feature type="compositionally biased region" description="Low complexity" evidence="1">
    <location>
        <begin position="636"/>
        <end position="651"/>
    </location>
</feature>
<feature type="region of interest" description="Disordered" evidence="1">
    <location>
        <begin position="172"/>
        <end position="237"/>
    </location>
</feature>
<feature type="compositionally biased region" description="Low complexity" evidence="1">
    <location>
        <begin position="1414"/>
        <end position="1423"/>
    </location>
</feature>
<protein>
    <submittedName>
        <fullName evidence="2">Uncharacterized protein</fullName>
    </submittedName>
</protein>
<feature type="compositionally biased region" description="Low complexity" evidence="1">
    <location>
        <begin position="183"/>
        <end position="206"/>
    </location>
</feature>
<gene>
    <name evidence="2" type="ORF">SYNPS1DRAFT_29410</name>
</gene>
<feature type="region of interest" description="Disordered" evidence="1">
    <location>
        <begin position="450"/>
        <end position="482"/>
    </location>
</feature>
<feature type="compositionally biased region" description="Pro residues" evidence="1">
    <location>
        <begin position="990"/>
        <end position="999"/>
    </location>
</feature>
<accession>A0A4P9YXJ6</accession>
<feature type="compositionally biased region" description="Basic and acidic residues" evidence="1">
    <location>
        <begin position="844"/>
        <end position="853"/>
    </location>
</feature>
<evidence type="ECO:0000313" key="2">
    <source>
        <dbReference type="EMBL" id="RKP24843.1"/>
    </source>
</evidence>
<keyword evidence="3" id="KW-1185">Reference proteome</keyword>
<dbReference type="OrthoDB" id="10642110at2759"/>
<feature type="compositionally biased region" description="Low complexity" evidence="1">
    <location>
        <begin position="735"/>
        <end position="755"/>
    </location>
</feature>
<evidence type="ECO:0000256" key="1">
    <source>
        <dbReference type="SAM" id="MobiDB-lite"/>
    </source>
</evidence>
<feature type="compositionally biased region" description="Low complexity" evidence="1">
    <location>
        <begin position="881"/>
        <end position="902"/>
    </location>
</feature>
<feature type="region of interest" description="Disordered" evidence="1">
    <location>
        <begin position="1406"/>
        <end position="1432"/>
    </location>
</feature>
<feature type="compositionally biased region" description="Basic and acidic residues" evidence="1">
    <location>
        <begin position="688"/>
        <end position="697"/>
    </location>
</feature>
<feature type="region of interest" description="Disordered" evidence="1">
    <location>
        <begin position="251"/>
        <end position="438"/>
    </location>
</feature>
<feature type="compositionally biased region" description="Basic residues" evidence="1">
    <location>
        <begin position="378"/>
        <end position="389"/>
    </location>
</feature>
<feature type="compositionally biased region" description="Low complexity" evidence="1">
    <location>
        <begin position="1060"/>
        <end position="1070"/>
    </location>
</feature>
<feature type="compositionally biased region" description="Low complexity" evidence="1">
    <location>
        <begin position="977"/>
        <end position="989"/>
    </location>
</feature>
<feature type="compositionally biased region" description="Basic residues" evidence="1">
    <location>
        <begin position="756"/>
        <end position="765"/>
    </location>
</feature>
<sequence>MSTATHSMSERGHGALLTPDYNDRRSNGRNGYLHNPSPLGAPLSGPRGHERKQACVVGSRVDTADDAFRTIKPDDQARAVAAYHALTTRFTEAWHTGSELDLLRWHPDPSRKFEQSYSVDQETRQDFATPNNPETKLPPVEKCIRYADRPWVSSAKVQQMIEAAVNEAKERPAEYRSAKAASAHHQQQHYQQQQQHTTATTANAYYPSNSMHGSNGATPLEHERSSYPSGADQGDHPRSTLEIIRDARAITQQQQQQPKHLMHGADMDSARAASAMSSEARLSRSSKRTTDAAAHHAARPRSTSQHASEKRPATEDGSGSVKRQRAALRSEHSSSSAPRASTADRTGARAAVHEHDAALRSEASPAGTPEYASATSTTRRRHDPAKHAKIVLPTIPDPVSPTWPVESMRSPVPMEATPSPMPPSPKPSDSDVPSSVDVAMPPADDVVNAATSNKKASTVKTRATTKSGKRTLPSDRANRGGKRAIPVDPALAIAMELASDRPLNLDEFFARNPHLPRTKLLSQRAFPDHILAFDGDDHHAPTTTSSALPAHDEQPPAKVNGTTRRVIRLPKRPAPKPAPEPAPTPKLSPAAKSNKKQSHDKATTSAHPPVDAMDVDSNIESKPSISSSNTAAPVKSSTRSAASSAASTSNADDVPVKQSKSTKEKKESEATQPAAAHDAKSSMPDSTASDRRTEHSDAAASARKPGTGTPSRTRSSRDTAPSLAVDTSRSIPVNTAAPTSTTTPTPMSSQGSRSRSSGHHGHGHNRGSSQSTRRDGATSSGGFGGRGRSRSRSRSRSRGRDRDREERRRREAAHNTVNNSNGSNSNGNNSNSNANHSGSYASPSRERRNSYSRDHRRGGSSSSNNRHDPDRLSSPPPHPPSSSMSTSSMRGGSGANYGSSSGRRPRSRSPPMMMNDGGHGGRRRTGHGHSSSSGGGGGGTTMSDRDRDARRRPSSRSWSRSRSRSRSPPPPLPPPSRSSSSRRPSMRSSSPPPLPPLQPPTSSSSSSAAAAAAARRPSPRRSSHRGSRDDGGSGRYHGRDRRGSGSGASASLRSPPPPTSTSASASTKPSISIIATTNNDHHDDDHPSAAPSTTRSESHPNDEPSTPSRHGPARHLNLSEYKQQRHTDRPSTDKSNTTTTTTTTASSGGGNDRASTSSASASSAATQPLDARLKSLQASEKQKLRLNYHFQLARRYNRLIERAQAKHEPVMAVAYRFVMIINHMVAFEAIQQIRADASRDAMLSSVPDWESSVTALTALAADLERAQETVLAGLCYRLAVMAQQRLLDLRLRAESAVRRQQLAEAAADPAQMGNDALADQLAKASIAFYRADTDDKRLEEYWRAADERFTLARIRTEHPHVWRRMVEGEVAVLEPAFSPYTPIRQVVPLLWELVCEYARRHGIHDLPPMLPMESSSSSSSSSSRKNMPPPPP</sequence>
<feature type="region of interest" description="Disordered" evidence="1">
    <location>
        <begin position="532"/>
        <end position="1166"/>
    </location>
</feature>
<proteinExistence type="predicted"/>
<organism evidence="2 3">
    <name type="scientific">Syncephalis pseudoplumigaleata</name>
    <dbReference type="NCBI Taxonomy" id="1712513"/>
    <lineage>
        <taxon>Eukaryota</taxon>
        <taxon>Fungi</taxon>
        <taxon>Fungi incertae sedis</taxon>
        <taxon>Zoopagomycota</taxon>
        <taxon>Zoopagomycotina</taxon>
        <taxon>Zoopagomycetes</taxon>
        <taxon>Zoopagales</taxon>
        <taxon>Piptocephalidaceae</taxon>
        <taxon>Syncephalis</taxon>
    </lineage>
</organism>
<evidence type="ECO:0000313" key="3">
    <source>
        <dbReference type="Proteomes" id="UP000278143"/>
    </source>
</evidence>
<feature type="compositionally biased region" description="Low complexity" evidence="1">
    <location>
        <begin position="618"/>
        <end position="629"/>
    </location>
</feature>
<feature type="compositionally biased region" description="Low complexity" evidence="1">
    <location>
        <begin position="1000"/>
        <end position="1016"/>
    </location>
</feature>
<dbReference type="EMBL" id="KZ990008">
    <property type="protein sequence ID" value="RKP24843.1"/>
    <property type="molecule type" value="Genomic_DNA"/>
</dbReference>